<keyword evidence="4" id="KW-1185">Reference proteome</keyword>
<dbReference type="GO" id="GO:0050152">
    <property type="term" value="F:omega-amidase activity"/>
    <property type="evidence" value="ECO:0007669"/>
    <property type="project" value="UniProtKB-EC"/>
</dbReference>
<protein>
    <submittedName>
        <fullName evidence="3">Omega-amidase</fullName>
        <ecNumber evidence="3">3.5.1.3</ecNumber>
    </submittedName>
</protein>
<dbReference type="InterPro" id="IPR045254">
    <property type="entry name" value="Nit1/2_C-N_Hydrolase"/>
</dbReference>
<dbReference type="PROSITE" id="PS01227">
    <property type="entry name" value="UPF0012"/>
    <property type="match status" value="1"/>
</dbReference>
<accession>A0AAF0EQ46</accession>
<dbReference type="FunFam" id="3.60.110.10:FF:000023">
    <property type="entry name" value="Related to NIT3-nitrilase"/>
    <property type="match status" value="1"/>
</dbReference>
<evidence type="ECO:0000313" key="3">
    <source>
        <dbReference type="EMBL" id="WFD28610.1"/>
    </source>
</evidence>
<dbReference type="InterPro" id="IPR001110">
    <property type="entry name" value="UPF0012_CS"/>
</dbReference>
<dbReference type="Pfam" id="PF00795">
    <property type="entry name" value="CN_hydrolase"/>
    <property type="match status" value="1"/>
</dbReference>
<dbReference type="CDD" id="cd07572">
    <property type="entry name" value="nit"/>
    <property type="match status" value="1"/>
</dbReference>
<dbReference type="InterPro" id="IPR003010">
    <property type="entry name" value="C-N_Hydrolase"/>
</dbReference>
<proteinExistence type="predicted"/>
<dbReference type="PANTHER" id="PTHR23088">
    <property type="entry name" value="NITRILASE-RELATED"/>
    <property type="match status" value="1"/>
</dbReference>
<keyword evidence="1 3" id="KW-0378">Hydrolase</keyword>
<dbReference type="GO" id="GO:0006107">
    <property type="term" value="P:oxaloacetate metabolic process"/>
    <property type="evidence" value="ECO:0007669"/>
    <property type="project" value="TreeGrafter"/>
</dbReference>
<dbReference type="PROSITE" id="PS50263">
    <property type="entry name" value="CN_HYDROLASE"/>
    <property type="match status" value="1"/>
</dbReference>
<sequence>MSEENRGAGGRSTLAPRAPAQSTAWFPRCDMPSTPLPFSLQTTRLALVQLGQIGADKAFNLQHARSSVLRAVKEAPQGGVDMVMLPECFNSPYSVDQFRNYAESFSGLYEQVKRGGTEVAKNGGQRAWPIDNLHNEHAVTLSQAALDASPSLRMLSALAQEAGVILVGGSLPELDPATDRIYNTSCVFDSQGRVISLHRKLHLFDIDIPGKMTFQESQTLTGGDRVTVFDCAHGRFGLGICYDMRFPESAQIAARLGAGALLYPGAFNTTTGPLAWELLLRARAVDNQVYTVGCSPARPAEGYPAWGHSSVVDPLAIVVETCDEKETILYATLQPERVTEVRTHVPISMQRRFDVYPNVAH</sequence>
<evidence type="ECO:0000259" key="2">
    <source>
        <dbReference type="PROSITE" id="PS50263"/>
    </source>
</evidence>
<feature type="domain" description="CN hydrolase" evidence="2">
    <location>
        <begin position="43"/>
        <end position="335"/>
    </location>
</feature>
<name>A0AAF0EQ46_9BASI</name>
<dbReference type="Proteomes" id="UP001213623">
    <property type="component" value="Chromosome 7"/>
</dbReference>
<dbReference type="Gene3D" id="3.60.110.10">
    <property type="entry name" value="Carbon-nitrogen hydrolase"/>
    <property type="match status" value="1"/>
</dbReference>
<gene>
    <name evidence="3" type="primary">NIT3</name>
    <name evidence="3" type="ORF">MNAN1_003623</name>
</gene>
<dbReference type="GO" id="GO:0006541">
    <property type="term" value="P:glutamine metabolic process"/>
    <property type="evidence" value="ECO:0007669"/>
    <property type="project" value="TreeGrafter"/>
</dbReference>
<organism evidence="3 4">
    <name type="scientific">Malassezia nana</name>
    <dbReference type="NCBI Taxonomy" id="180528"/>
    <lineage>
        <taxon>Eukaryota</taxon>
        <taxon>Fungi</taxon>
        <taxon>Dikarya</taxon>
        <taxon>Basidiomycota</taxon>
        <taxon>Ustilaginomycotina</taxon>
        <taxon>Malasseziomycetes</taxon>
        <taxon>Malasseziales</taxon>
        <taxon>Malasseziaceae</taxon>
        <taxon>Malassezia</taxon>
    </lineage>
</organism>
<dbReference type="EMBL" id="CP119898">
    <property type="protein sequence ID" value="WFD28610.1"/>
    <property type="molecule type" value="Genomic_DNA"/>
</dbReference>
<dbReference type="InterPro" id="IPR036526">
    <property type="entry name" value="C-N_Hydrolase_sf"/>
</dbReference>
<dbReference type="SUPFAM" id="SSF56317">
    <property type="entry name" value="Carbon-nitrogen hydrolase"/>
    <property type="match status" value="1"/>
</dbReference>
<evidence type="ECO:0000256" key="1">
    <source>
        <dbReference type="ARBA" id="ARBA00022801"/>
    </source>
</evidence>
<reference evidence="3" key="1">
    <citation type="submission" date="2023-03" db="EMBL/GenBank/DDBJ databases">
        <title>Mating type loci evolution in Malassezia.</title>
        <authorList>
            <person name="Coelho M.A."/>
        </authorList>
    </citation>
    <scope>NUCLEOTIDE SEQUENCE</scope>
    <source>
        <strain evidence="3">CBS 9557</strain>
    </source>
</reference>
<dbReference type="AlphaFoldDB" id="A0AAF0EQ46"/>
<evidence type="ECO:0000313" key="4">
    <source>
        <dbReference type="Proteomes" id="UP001213623"/>
    </source>
</evidence>
<dbReference type="GO" id="GO:0006528">
    <property type="term" value="P:asparagine metabolic process"/>
    <property type="evidence" value="ECO:0007669"/>
    <property type="project" value="TreeGrafter"/>
</dbReference>
<dbReference type="GO" id="GO:0005739">
    <property type="term" value="C:mitochondrion"/>
    <property type="evidence" value="ECO:0007669"/>
    <property type="project" value="TreeGrafter"/>
</dbReference>
<dbReference type="EC" id="3.5.1.3" evidence="3"/>
<dbReference type="PANTHER" id="PTHR23088:SF30">
    <property type="entry name" value="OMEGA-AMIDASE NIT2"/>
    <property type="match status" value="1"/>
</dbReference>